<feature type="region of interest" description="Disordered" evidence="1">
    <location>
        <begin position="93"/>
        <end position="126"/>
    </location>
</feature>
<dbReference type="InParanoid" id="A0A078AC28"/>
<feature type="compositionally biased region" description="Low complexity" evidence="1">
    <location>
        <begin position="107"/>
        <end position="126"/>
    </location>
</feature>
<proteinExistence type="predicted"/>
<evidence type="ECO:0000313" key="2">
    <source>
        <dbReference type="EMBL" id="CDW79157.1"/>
    </source>
</evidence>
<keyword evidence="3" id="KW-1185">Reference proteome</keyword>
<gene>
    <name evidence="2" type="primary">Contig7791.g8304</name>
    <name evidence="2" type="ORF">STYLEM_8143</name>
</gene>
<sequence length="394" mass="46191">MTKKQQKVQTDQYVEQIKAFNSLKSYENTNNIYLTTLINFDDLYENFKYERYESTSFPIHAFAIFQRTNVKGVIKGDILAKFQQQNIFKGSRLFDQKQNSKNGKGSTDQQKLAQQQQQQQQQETTGNQPQLVYAYIHSKEVEIEFNKYVQLDHFHYRINQNHRKQFIEAQKAQNNESQSINDEPVYYLRTYDGSRIIHDIILENDMSSWMKITFPRSKVNINKIVISQGVEMDNISLNYYLRIKEKLTFQILQAIPGFNLQPDIKNSVARASISDIKLGFEEYEHVGYTLEFIGDMVYIYQIEKYLIEYLSNKGGISPITNKNTLDQLTSTVVEGLKYLEHLGITILYNMKNNPYQNENFEINMHVAISQKLLNQEEVEDVAKTLAKFQKTSMM</sequence>
<organism evidence="2 3">
    <name type="scientific">Stylonychia lemnae</name>
    <name type="common">Ciliate</name>
    <dbReference type="NCBI Taxonomy" id="5949"/>
    <lineage>
        <taxon>Eukaryota</taxon>
        <taxon>Sar</taxon>
        <taxon>Alveolata</taxon>
        <taxon>Ciliophora</taxon>
        <taxon>Intramacronucleata</taxon>
        <taxon>Spirotrichea</taxon>
        <taxon>Stichotrichia</taxon>
        <taxon>Sporadotrichida</taxon>
        <taxon>Oxytrichidae</taxon>
        <taxon>Stylonychinae</taxon>
        <taxon>Stylonychia</taxon>
    </lineage>
</organism>
<dbReference type="AlphaFoldDB" id="A0A078AC28"/>
<dbReference type="Proteomes" id="UP000039865">
    <property type="component" value="Unassembled WGS sequence"/>
</dbReference>
<name>A0A078AC28_STYLE</name>
<evidence type="ECO:0000256" key="1">
    <source>
        <dbReference type="SAM" id="MobiDB-lite"/>
    </source>
</evidence>
<reference evidence="2 3" key="1">
    <citation type="submission" date="2014-06" db="EMBL/GenBank/DDBJ databases">
        <authorList>
            <person name="Swart Estienne"/>
        </authorList>
    </citation>
    <scope>NUCLEOTIDE SEQUENCE [LARGE SCALE GENOMIC DNA]</scope>
    <source>
        <strain evidence="2 3">130c</strain>
    </source>
</reference>
<dbReference type="OrthoDB" id="10601330at2759"/>
<feature type="compositionally biased region" description="Polar residues" evidence="1">
    <location>
        <begin position="96"/>
        <end position="106"/>
    </location>
</feature>
<accession>A0A078AC28</accession>
<protein>
    <submittedName>
        <fullName evidence="2">Uncharacterized protein</fullName>
    </submittedName>
</protein>
<dbReference type="EMBL" id="CCKQ01007743">
    <property type="protein sequence ID" value="CDW79157.1"/>
    <property type="molecule type" value="Genomic_DNA"/>
</dbReference>
<evidence type="ECO:0000313" key="3">
    <source>
        <dbReference type="Proteomes" id="UP000039865"/>
    </source>
</evidence>